<dbReference type="AlphaFoldDB" id="A0ABD3BPE0"/>
<gene>
    <name evidence="2" type="ORF">CASFOL_036709</name>
</gene>
<evidence type="ECO:0000313" key="2">
    <source>
        <dbReference type="EMBL" id="KAL3619139.1"/>
    </source>
</evidence>
<dbReference type="Pfam" id="PF07059">
    <property type="entry name" value="EDR2_C"/>
    <property type="match status" value="1"/>
</dbReference>
<dbReference type="Proteomes" id="UP001632038">
    <property type="component" value="Unassembled WGS sequence"/>
</dbReference>
<protein>
    <recommendedName>
        <fullName evidence="1">Protein ENHANCED DISEASE RESISTANCE 2 C-terminal domain-containing protein</fullName>
    </recommendedName>
</protein>
<proteinExistence type="predicted"/>
<dbReference type="EMBL" id="JAVIJP010000069">
    <property type="protein sequence ID" value="KAL3619139.1"/>
    <property type="molecule type" value="Genomic_DNA"/>
</dbReference>
<organism evidence="2 3">
    <name type="scientific">Castilleja foliolosa</name>
    <dbReference type="NCBI Taxonomy" id="1961234"/>
    <lineage>
        <taxon>Eukaryota</taxon>
        <taxon>Viridiplantae</taxon>
        <taxon>Streptophyta</taxon>
        <taxon>Embryophyta</taxon>
        <taxon>Tracheophyta</taxon>
        <taxon>Spermatophyta</taxon>
        <taxon>Magnoliopsida</taxon>
        <taxon>eudicotyledons</taxon>
        <taxon>Gunneridae</taxon>
        <taxon>Pentapetalae</taxon>
        <taxon>asterids</taxon>
        <taxon>lamiids</taxon>
        <taxon>Lamiales</taxon>
        <taxon>Orobanchaceae</taxon>
        <taxon>Pedicularideae</taxon>
        <taxon>Castillejinae</taxon>
        <taxon>Castilleja</taxon>
    </lineage>
</organism>
<name>A0ABD3BPE0_9LAMI</name>
<dbReference type="PANTHER" id="PTHR12136">
    <property type="entry name" value="ENHANCED DISEASE RESISTANCE-RELATED"/>
    <property type="match status" value="1"/>
</dbReference>
<accession>A0ABD3BPE0</accession>
<dbReference type="InterPro" id="IPR045096">
    <property type="entry name" value="EDR2-like"/>
</dbReference>
<keyword evidence="3" id="KW-1185">Reference proteome</keyword>
<reference evidence="3" key="1">
    <citation type="journal article" date="2024" name="IScience">
        <title>Strigolactones Initiate the Formation of Haustorium-like Structures in Castilleja.</title>
        <authorList>
            <person name="Buerger M."/>
            <person name="Peterson D."/>
            <person name="Chory J."/>
        </authorList>
    </citation>
    <scope>NUCLEOTIDE SEQUENCE [LARGE SCALE GENOMIC DNA]</scope>
</reference>
<evidence type="ECO:0000313" key="3">
    <source>
        <dbReference type="Proteomes" id="UP001632038"/>
    </source>
</evidence>
<evidence type="ECO:0000259" key="1">
    <source>
        <dbReference type="Pfam" id="PF07059"/>
    </source>
</evidence>
<dbReference type="PANTHER" id="PTHR12136:SF100">
    <property type="entry name" value="PROTEIN ENHANCED DISEASE RESISTANCE 2-LIKE"/>
    <property type="match status" value="1"/>
</dbReference>
<feature type="domain" description="Protein ENHANCED DISEASE RESISTANCE 2 C-terminal" evidence="1">
    <location>
        <begin position="132"/>
        <end position="255"/>
    </location>
</feature>
<comment type="caution">
    <text evidence="2">The sequence shown here is derived from an EMBL/GenBank/DDBJ whole genome shotgun (WGS) entry which is preliminary data.</text>
</comment>
<dbReference type="InterPro" id="IPR009769">
    <property type="entry name" value="EDR2_C"/>
</dbReference>
<sequence length="276" mass="31554">MDGEVWAQMRRKIGRSFYHMRYFVLESELLAYYQKKLQDNVVNSLMFLSFYYPLRSKMATARWRIADARLIVGIWQPSTFKRHSCGKKNRICCRSELLVVSLLLLAAGWFKDTKRMYNVARRSGCAARVASERLKNLCQDLMQRFVDGDDDFRNCILKLIPSVPKGSWIVRRSALNAACLLGKSVDCNYLRGHSCLEIDVDISSSTVAKCVLGLVICVITTLVVRHDFSCTDILNCAQGNTPEELPERLIGAVRFFSFRIIISMRDPDPFDPLKSS</sequence>